<keyword evidence="3" id="KW-0862">Zinc</keyword>
<evidence type="ECO:0000259" key="5">
    <source>
        <dbReference type="Pfam" id="PF00107"/>
    </source>
</evidence>
<organism evidence="6 7">
    <name type="scientific">Trifolium medium</name>
    <dbReference type="NCBI Taxonomy" id="97028"/>
    <lineage>
        <taxon>Eukaryota</taxon>
        <taxon>Viridiplantae</taxon>
        <taxon>Streptophyta</taxon>
        <taxon>Embryophyta</taxon>
        <taxon>Tracheophyta</taxon>
        <taxon>Spermatophyta</taxon>
        <taxon>Magnoliopsida</taxon>
        <taxon>eudicotyledons</taxon>
        <taxon>Gunneridae</taxon>
        <taxon>Pentapetalae</taxon>
        <taxon>rosids</taxon>
        <taxon>fabids</taxon>
        <taxon>Fabales</taxon>
        <taxon>Fabaceae</taxon>
        <taxon>Papilionoideae</taxon>
        <taxon>50 kb inversion clade</taxon>
        <taxon>NPAAA clade</taxon>
        <taxon>Hologalegina</taxon>
        <taxon>IRL clade</taxon>
        <taxon>Trifolieae</taxon>
        <taxon>Trifolium</taxon>
    </lineage>
</organism>
<dbReference type="Pfam" id="PF00107">
    <property type="entry name" value="ADH_zinc_N"/>
    <property type="match status" value="1"/>
</dbReference>
<evidence type="ECO:0000313" key="7">
    <source>
        <dbReference type="Proteomes" id="UP000265520"/>
    </source>
</evidence>
<dbReference type="EMBL" id="LXQA010304821">
    <property type="protein sequence ID" value="MCI42462.1"/>
    <property type="molecule type" value="Genomic_DNA"/>
</dbReference>
<reference evidence="6 7" key="1">
    <citation type="journal article" date="2018" name="Front. Plant Sci.">
        <title>Red Clover (Trifolium pratense) and Zigzag Clover (T. medium) - A Picture of Genomic Similarities and Differences.</title>
        <authorList>
            <person name="Dluhosova J."/>
            <person name="Istvanek J."/>
            <person name="Nedelnik J."/>
            <person name="Repkova J."/>
        </authorList>
    </citation>
    <scope>NUCLEOTIDE SEQUENCE [LARGE SCALE GENOMIC DNA]</scope>
    <source>
        <strain evidence="7">cv. 10/8</strain>
        <tissue evidence="6">Leaf</tissue>
    </source>
</reference>
<name>A0A392S207_9FABA</name>
<evidence type="ECO:0000256" key="3">
    <source>
        <dbReference type="ARBA" id="ARBA00022833"/>
    </source>
</evidence>
<protein>
    <submittedName>
        <fullName evidence="6">Cinnamyl alcohol dehydrogenase 9</fullName>
    </submittedName>
</protein>
<dbReference type="AlphaFoldDB" id="A0A392S207"/>
<sequence>MQAATGTIDYIIDTISADHSVLPLLGLLKLNGKLVTVGLPSKPLELPVFPLVAGRKLIGGSNFGGIKET</sequence>
<feature type="domain" description="Alcohol dehydrogenase-like C-terminal" evidence="5">
    <location>
        <begin position="2"/>
        <end position="67"/>
    </location>
</feature>
<dbReference type="SUPFAM" id="SSF51735">
    <property type="entry name" value="NAD(P)-binding Rossmann-fold domains"/>
    <property type="match status" value="1"/>
</dbReference>
<dbReference type="Gene3D" id="3.40.50.720">
    <property type="entry name" value="NAD(P)-binding Rossmann-like Domain"/>
    <property type="match status" value="1"/>
</dbReference>
<keyword evidence="4" id="KW-0560">Oxidoreductase</keyword>
<evidence type="ECO:0000256" key="2">
    <source>
        <dbReference type="ARBA" id="ARBA00022723"/>
    </source>
</evidence>
<evidence type="ECO:0000256" key="1">
    <source>
        <dbReference type="ARBA" id="ARBA00008072"/>
    </source>
</evidence>
<evidence type="ECO:0000313" key="6">
    <source>
        <dbReference type="EMBL" id="MCI42462.1"/>
    </source>
</evidence>
<dbReference type="Proteomes" id="UP000265520">
    <property type="component" value="Unassembled WGS sequence"/>
</dbReference>
<dbReference type="InterPro" id="IPR047109">
    <property type="entry name" value="CAD-like"/>
</dbReference>
<dbReference type="PANTHER" id="PTHR42683">
    <property type="entry name" value="ALDEHYDE REDUCTASE"/>
    <property type="match status" value="1"/>
</dbReference>
<feature type="non-terminal residue" evidence="6">
    <location>
        <position position="69"/>
    </location>
</feature>
<dbReference type="InterPro" id="IPR036291">
    <property type="entry name" value="NAD(P)-bd_dom_sf"/>
</dbReference>
<comment type="caution">
    <text evidence="6">The sequence shown here is derived from an EMBL/GenBank/DDBJ whole genome shotgun (WGS) entry which is preliminary data.</text>
</comment>
<dbReference type="GO" id="GO:0046872">
    <property type="term" value="F:metal ion binding"/>
    <property type="evidence" value="ECO:0007669"/>
    <property type="project" value="UniProtKB-KW"/>
</dbReference>
<keyword evidence="2" id="KW-0479">Metal-binding</keyword>
<proteinExistence type="inferred from homology"/>
<comment type="similarity">
    <text evidence="1">Belongs to the zinc-containing alcohol dehydrogenase family.</text>
</comment>
<evidence type="ECO:0000256" key="4">
    <source>
        <dbReference type="ARBA" id="ARBA00023002"/>
    </source>
</evidence>
<accession>A0A392S207</accession>
<keyword evidence="7" id="KW-1185">Reference proteome</keyword>
<dbReference type="GO" id="GO:0016616">
    <property type="term" value="F:oxidoreductase activity, acting on the CH-OH group of donors, NAD or NADP as acceptor"/>
    <property type="evidence" value="ECO:0007669"/>
    <property type="project" value="InterPro"/>
</dbReference>
<dbReference type="InterPro" id="IPR013149">
    <property type="entry name" value="ADH-like_C"/>
</dbReference>